<keyword evidence="8 10" id="KW-0472">Membrane</keyword>
<evidence type="ECO:0000256" key="3">
    <source>
        <dbReference type="ARBA" id="ARBA00022676"/>
    </source>
</evidence>
<accession>A0ABR0JQ25</accession>
<keyword evidence="4" id="KW-0808">Transferase</keyword>
<feature type="transmembrane region" description="Helical" evidence="10">
    <location>
        <begin position="21"/>
        <end position="37"/>
    </location>
</feature>
<evidence type="ECO:0000256" key="9">
    <source>
        <dbReference type="ARBA" id="ARBA00023180"/>
    </source>
</evidence>
<comment type="subcellular location">
    <subcellularLocation>
        <location evidence="1">Membrane</location>
        <topology evidence="1">Single-pass type II membrane protein</topology>
    </subcellularLocation>
</comment>
<evidence type="ECO:0000256" key="5">
    <source>
        <dbReference type="ARBA" id="ARBA00022692"/>
    </source>
</evidence>
<dbReference type="PANTHER" id="PTHR31392">
    <property type="entry name" value="ALPHA-1,3-MANNOSYLTRANSFERASE MNN1-RELATED"/>
    <property type="match status" value="1"/>
</dbReference>
<evidence type="ECO:0000256" key="6">
    <source>
        <dbReference type="ARBA" id="ARBA00022968"/>
    </source>
</evidence>
<dbReference type="Pfam" id="PF11051">
    <property type="entry name" value="Mannosyl_trans3"/>
    <property type="match status" value="1"/>
</dbReference>
<keyword evidence="12" id="KW-1185">Reference proteome</keyword>
<evidence type="ECO:0000256" key="8">
    <source>
        <dbReference type="ARBA" id="ARBA00023136"/>
    </source>
</evidence>
<dbReference type="InterPro" id="IPR029044">
    <property type="entry name" value="Nucleotide-diphossugar_trans"/>
</dbReference>
<keyword evidence="6" id="KW-0735">Signal-anchor</keyword>
<evidence type="ECO:0000256" key="4">
    <source>
        <dbReference type="ARBA" id="ARBA00022679"/>
    </source>
</evidence>
<dbReference type="Proteomes" id="UP001345691">
    <property type="component" value="Unassembled WGS sequence"/>
</dbReference>
<evidence type="ECO:0000256" key="7">
    <source>
        <dbReference type="ARBA" id="ARBA00022989"/>
    </source>
</evidence>
<reference evidence="11 12" key="1">
    <citation type="submission" date="2023-08" db="EMBL/GenBank/DDBJ databases">
        <title>Black Yeasts Isolated from many extreme environments.</title>
        <authorList>
            <person name="Coleine C."/>
            <person name="Stajich J.E."/>
            <person name="Selbmann L."/>
        </authorList>
    </citation>
    <scope>NUCLEOTIDE SEQUENCE [LARGE SCALE GENOMIC DNA]</scope>
    <source>
        <strain evidence="11 12">CCFEE 6328</strain>
    </source>
</reference>
<comment type="caution">
    <text evidence="11">The sequence shown here is derived from an EMBL/GenBank/DDBJ whole genome shotgun (WGS) entry which is preliminary data.</text>
</comment>
<proteinExistence type="inferred from homology"/>
<name>A0ABR0JQ25_9EURO</name>
<evidence type="ECO:0008006" key="13">
    <source>
        <dbReference type="Google" id="ProtNLM"/>
    </source>
</evidence>
<evidence type="ECO:0000313" key="11">
    <source>
        <dbReference type="EMBL" id="KAK5067815.1"/>
    </source>
</evidence>
<dbReference type="InterPro" id="IPR022751">
    <property type="entry name" value="Alpha_mannosyltransferase"/>
</dbReference>
<evidence type="ECO:0000313" key="12">
    <source>
        <dbReference type="Proteomes" id="UP001345691"/>
    </source>
</evidence>
<dbReference type="Gene3D" id="3.90.550.10">
    <property type="entry name" value="Spore Coat Polysaccharide Biosynthesis Protein SpsA, Chain A"/>
    <property type="match status" value="1"/>
</dbReference>
<evidence type="ECO:0000256" key="2">
    <source>
        <dbReference type="ARBA" id="ARBA00009105"/>
    </source>
</evidence>
<keyword evidence="7 10" id="KW-1133">Transmembrane helix</keyword>
<dbReference type="SUPFAM" id="SSF53448">
    <property type="entry name" value="Nucleotide-diphospho-sugar transferases"/>
    <property type="match status" value="1"/>
</dbReference>
<keyword evidence="3" id="KW-0328">Glycosyltransferase</keyword>
<keyword evidence="9" id="KW-0325">Glycoprotein</keyword>
<keyword evidence="5 10" id="KW-0812">Transmembrane</keyword>
<gene>
    <name evidence="11" type="ORF">LTR69_001804</name>
</gene>
<organism evidence="11 12">
    <name type="scientific">Exophiala sideris</name>
    <dbReference type="NCBI Taxonomy" id="1016849"/>
    <lineage>
        <taxon>Eukaryota</taxon>
        <taxon>Fungi</taxon>
        <taxon>Dikarya</taxon>
        <taxon>Ascomycota</taxon>
        <taxon>Pezizomycotina</taxon>
        <taxon>Eurotiomycetes</taxon>
        <taxon>Chaetothyriomycetidae</taxon>
        <taxon>Chaetothyriales</taxon>
        <taxon>Herpotrichiellaceae</taxon>
        <taxon>Exophiala</taxon>
    </lineage>
</organism>
<protein>
    <recommendedName>
        <fullName evidence="13">Mannosyltransferase putative-domain-containing protein</fullName>
    </recommendedName>
</protein>
<evidence type="ECO:0000256" key="10">
    <source>
        <dbReference type="SAM" id="Phobius"/>
    </source>
</evidence>
<sequence>MPTILNSKLNYYASNPNARRLLAGVGIVFVLYLIFGTETSRSLLDVGSSSTRIAPKIQHNYADGLDTPLNVSQWGERAIKVRQLTQWADLAVKNPAAERKAFQNALQTEFPFLAGTDSLIYTPWSASAKQFSSQVGMVICTGSNNFHLAAHLIASLRRVHKSKLPIEIAYSGDNDLKPEHRTFLQNLESGISFIDLLDRFPYAHDELLNGGWAMKPFALLASSYTKAMLVDADAIFLTSPDSIFDINPGLHRTGTLFFHDRAALGGGDERRFWVKDQIAAAQIEPSHYLSTESLFYSGKTWYEADSGVTAMDKSRPDVLMGLIFATWMNTKTVRDEVSYKVFYGDKETFWVAMELSAVDYFFQPWYAGTMGTITKEDGQPEQMDLKSTKVEICGTHMLHLDHLGQTPFWINGGIYEHKEDPSTGYSTMTHYWVGETSDIRLTQPQWYWVNGNTGCLRETGVRVIPDHIRKNIEKIESEATRVDGLIRNM</sequence>
<comment type="similarity">
    <text evidence="2">Belongs to the MNN1/MNT family.</text>
</comment>
<dbReference type="EMBL" id="JAVRRF010000002">
    <property type="protein sequence ID" value="KAK5067815.1"/>
    <property type="molecule type" value="Genomic_DNA"/>
</dbReference>
<dbReference type="PANTHER" id="PTHR31392:SF1">
    <property type="entry name" value="ALPHA-1,3-MANNOSYLTRANSFERASE MNN1-RELATED"/>
    <property type="match status" value="1"/>
</dbReference>
<evidence type="ECO:0000256" key="1">
    <source>
        <dbReference type="ARBA" id="ARBA00004606"/>
    </source>
</evidence>